<proteinExistence type="predicted"/>
<dbReference type="Pfam" id="PF16344">
    <property type="entry name" value="FecR_C"/>
    <property type="match status" value="1"/>
</dbReference>
<evidence type="ECO:0000259" key="3">
    <source>
        <dbReference type="Pfam" id="PF16344"/>
    </source>
</evidence>
<dbReference type="Gene3D" id="2.60.120.1440">
    <property type="match status" value="1"/>
</dbReference>
<dbReference type="AlphaFoldDB" id="A0A1T5EX96"/>
<gene>
    <name evidence="4" type="ORF">SAMN05660841_02854</name>
</gene>
<dbReference type="STRING" id="1513896.SAMN05660841_02854"/>
<dbReference type="RefSeq" id="WP_079643927.1">
    <property type="nucleotide sequence ID" value="NZ_FUZF01000013.1"/>
</dbReference>
<evidence type="ECO:0000313" key="4">
    <source>
        <dbReference type="EMBL" id="SKB88557.1"/>
    </source>
</evidence>
<dbReference type="Gene3D" id="3.55.50.30">
    <property type="match status" value="1"/>
</dbReference>
<keyword evidence="5" id="KW-1185">Reference proteome</keyword>
<dbReference type="Pfam" id="PF04773">
    <property type="entry name" value="FecR"/>
    <property type="match status" value="1"/>
</dbReference>
<evidence type="ECO:0000256" key="1">
    <source>
        <dbReference type="SAM" id="Phobius"/>
    </source>
</evidence>
<evidence type="ECO:0000259" key="2">
    <source>
        <dbReference type="Pfam" id="PF04773"/>
    </source>
</evidence>
<feature type="domain" description="FecR protein" evidence="2">
    <location>
        <begin position="120"/>
        <end position="214"/>
    </location>
</feature>
<name>A0A1T5EX96_9SPHI</name>
<feature type="transmembrane region" description="Helical" evidence="1">
    <location>
        <begin position="89"/>
        <end position="111"/>
    </location>
</feature>
<dbReference type="EMBL" id="FUZF01000013">
    <property type="protein sequence ID" value="SKB88557.1"/>
    <property type="molecule type" value="Genomic_DNA"/>
</dbReference>
<evidence type="ECO:0000313" key="5">
    <source>
        <dbReference type="Proteomes" id="UP000190150"/>
    </source>
</evidence>
<protein>
    <submittedName>
        <fullName evidence="4">FecR family protein</fullName>
    </submittedName>
</protein>
<dbReference type="PANTHER" id="PTHR30273:SF2">
    <property type="entry name" value="PROTEIN FECR"/>
    <property type="match status" value="1"/>
</dbReference>
<dbReference type="GO" id="GO:0016989">
    <property type="term" value="F:sigma factor antagonist activity"/>
    <property type="evidence" value="ECO:0007669"/>
    <property type="project" value="TreeGrafter"/>
</dbReference>
<keyword evidence="1" id="KW-0472">Membrane</keyword>
<dbReference type="OrthoDB" id="1523735at2"/>
<dbReference type="PIRSF" id="PIRSF018266">
    <property type="entry name" value="FecR"/>
    <property type="match status" value="1"/>
</dbReference>
<dbReference type="InterPro" id="IPR012373">
    <property type="entry name" value="Ferrdict_sens_TM"/>
</dbReference>
<keyword evidence="1" id="KW-1133">Transmembrane helix</keyword>
<organism evidence="4 5">
    <name type="scientific">Sphingobacterium nematocida</name>
    <dbReference type="NCBI Taxonomy" id="1513896"/>
    <lineage>
        <taxon>Bacteria</taxon>
        <taxon>Pseudomonadati</taxon>
        <taxon>Bacteroidota</taxon>
        <taxon>Sphingobacteriia</taxon>
        <taxon>Sphingobacteriales</taxon>
        <taxon>Sphingobacteriaceae</taxon>
        <taxon>Sphingobacterium</taxon>
    </lineage>
</organism>
<keyword evidence="1" id="KW-0812">Transmembrane</keyword>
<dbReference type="Proteomes" id="UP000190150">
    <property type="component" value="Unassembled WGS sequence"/>
</dbReference>
<reference evidence="5" key="1">
    <citation type="submission" date="2017-02" db="EMBL/GenBank/DDBJ databases">
        <authorList>
            <person name="Varghese N."/>
            <person name="Submissions S."/>
        </authorList>
    </citation>
    <scope>NUCLEOTIDE SEQUENCE [LARGE SCALE GENOMIC DNA]</scope>
    <source>
        <strain evidence="5">DSM 24091</strain>
    </source>
</reference>
<dbReference type="InterPro" id="IPR006860">
    <property type="entry name" value="FecR"/>
</dbReference>
<dbReference type="PANTHER" id="PTHR30273">
    <property type="entry name" value="PERIPLASMIC SIGNAL SENSOR AND SIGMA FACTOR ACTIVATOR FECR-RELATED"/>
    <property type="match status" value="1"/>
</dbReference>
<sequence>MKGYQSIHDFLLDESFVRYVLKQNSADVERWEEYIMHNPQKKQLLEQAKVTLLDMQQALSSIDAEENYQKLKPMLLDGALKELPKRRNWFYYAAASIAVLFISIASLWILMNDGANNDAVYATQPSQRKTITLADGTLVKLNADSKLEVMEGFGKTNRAIKLTGEAYMEVAKNPDLPFTIGTSTIAVRVLGTTLNIRAYANEDHAEASLLEGSAEVILKNKDVAPIRLKPMDKVVASVGELSSSRSDTRTEVPDSTAYKLASMTHYDSKQRLVETSWTEQKLVFVNEPLSSIAKTLERWYNIKIEFDTAGIKDRKYTAAFDESEELQSVLESLKASMPFHYKKTGPRTISIN</sequence>
<feature type="domain" description="Protein FecR C-terminal" evidence="3">
    <location>
        <begin position="281"/>
        <end position="346"/>
    </location>
</feature>
<dbReference type="InterPro" id="IPR032508">
    <property type="entry name" value="FecR_C"/>
</dbReference>
<accession>A0A1T5EX96</accession>